<dbReference type="PANTHER" id="PTHR35867:SF1">
    <property type="entry name" value="PROTEIN RSEC"/>
    <property type="match status" value="1"/>
</dbReference>
<dbReference type="Pfam" id="PF04246">
    <property type="entry name" value="RseC_MucC"/>
    <property type="match status" value="1"/>
</dbReference>
<name>A0A432WWW6_9GAMM</name>
<accession>A0A432WWW6</accession>
<evidence type="ECO:0000313" key="3">
    <source>
        <dbReference type="Proteomes" id="UP000286934"/>
    </source>
</evidence>
<dbReference type="EMBL" id="PIPP01000001">
    <property type="protein sequence ID" value="RUO38227.1"/>
    <property type="molecule type" value="Genomic_DNA"/>
</dbReference>
<dbReference type="OrthoDB" id="9795854at2"/>
<keyword evidence="3" id="KW-1185">Reference proteome</keyword>
<dbReference type="Proteomes" id="UP000286934">
    <property type="component" value="Unassembled WGS sequence"/>
</dbReference>
<dbReference type="InterPro" id="IPR026268">
    <property type="entry name" value="RseC"/>
</dbReference>
<keyword evidence="1" id="KW-0472">Membrane</keyword>
<keyword evidence="1" id="KW-0812">Transmembrane</keyword>
<feature type="transmembrane region" description="Helical" evidence="1">
    <location>
        <begin position="79"/>
        <end position="100"/>
    </location>
</feature>
<sequence>MIREIGEVTAVSGQNVTITTALQQGCGGCKQQSHCGAGILSKALPNRRGSVDIWLEKPPQLGTQVELWLPEKAMLKFSVLLYLLPIVMLLAGALIGEQLFPHQELYGILFAGAGFAASFIGLKRWLRRRDLQVRELMQVNILPADQP</sequence>
<evidence type="ECO:0000256" key="1">
    <source>
        <dbReference type="SAM" id="Phobius"/>
    </source>
</evidence>
<reference evidence="3" key="1">
    <citation type="journal article" date="2018" name="Front. Microbiol.">
        <title>Genome-Based Analysis Reveals the Taxonomy and Diversity of the Family Idiomarinaceae.</title>
        <authorList>
            <person name="Liu Y."/>
            <person name="Lai Q."/>
            <person name="Shao Z."/>
        </authorList>
    </citation>
    <scope>NUCLEOTIDE SEQUENCE [LARGE SCALE GENOMIC DNA]</scope>
    <source>
        <strain evidence="3">AIS</strain>
    </source>
</reference>
<dbReference type="PIRSF" id="PIRSF004923">
    <property type="entry name" value="RseC"/>
    <property type="match status" value="1"/>
</dbReference>
<proteinExistence type="predicted"/>
<dbReference type="AlphaFoldDB" id="A0A432WWW6"/>
<keyword evidence="1" id="KW-1133">Transmembrane helix</keyword>
<gene>
    <name evidence="2" type="ORF">CWE13_00835</name>
</gene>
<feature type="transmembrane region" description="Helical" evidence="1">
    <location>
        <begin position="106"/>
        <end position="126"/>
    </location>
</feature>
<dbReference type="RefSeq" id="WP_126805448.1">
    <property type="nucleotide sequence ID" value="NZ_PIPP01000001.1"/>
</dbReference>
<evidence type="ECO:0000313" key="2">
    <source>
        <dbReference type="EMBL" id="RUO38227.1"/>
    </source>
</evidence>
<dbReference type="PANTHER" id="PTHR35867">
    <property type="entry name" value="PROTEIN RSEC"/>
    <property type="match status" value="1"/>
</dbReference>
<comment type="caution">
    <text evidence="2">The sequence shown here is derived from an EMBL/GenBank/DDBJ whole genome shotgun (WGS) entry which is preliminary data.</text>
</comment>
<dbReference type="InterPro" id="IPR007359">
    <property type="entry name" value="SigmaE_reg_RseC_MucC"/>
</dbReference>
<organism evidence="2 3">
    <name type="scientific">Aliidiomarina shirensis</name>
    <dbReference type="NCBI Taxonomy" id="1048642"/>
    <lineage>
        <taxon>Bacteria</taxon>
        <taxon>Pseudomonadati</taxon>
        <taxon>Pseudomonadota</taxon>
        <taxon>Gammaproteobacteria</taxon>
        <taxon>Alteromonadales</taxon>
        <taxon>Idiomarinaceae</taxon>
        <taxon>Aliidiomarina</taxon>
    </lineage>
</organism>
<protein>
    <submittedName>
        <fullName evidence="2">Fis family transcriptional regulator</fullName>
    </submittedName>
</protein>